<feature type="region of interest" description="Disordered" evidence="1">
    <location>
        <begin position="47"/>
        <end position="84"/>
    </location>
</feature>
<proteinExistence type="predicted"/>
<feature type="non-terminal residue" evidence="2">
    <location>
        <position position="1"/>
    </location>
</feature>
<organism evidence="2 3">
    <name type="scientific">Candidatus Roizmanbacteria bacterium GW2011_GWA1_41_13</name>
    <dbReference type="NCBI Taxonomy" id="1618474"/>
    <lineage>
        <taxon>Bacteria</taxon>
        <taxon>Candidatus Roizmaniibacteriota</taxon>
    </lineage>
</organism>
<evidence type="ECO:0000256" key="1">
    <source>
        <dbReference type="SAM" id="MobiDB-lite"/>
    </source>
</evidence>
<protein>
    <submittedName>
        <fullName evidence="2">Uncharacterized protein</fullName>
    </submittedName>
</protein>
<sequence>KLVAQDKPDPKDPQDIQRWLKRKRELQKMMLEELDLDSYIEVLLGSDDNKEATTTETPLDSPQNGAVMPVEGTQLPNPPVAPPQNKIQQLMARIPVLGKMIGA</sequence>
<evidence type="ECO:0000313" key="2">
    <source>
        <dbReference type="EMBL" id="KKR91286.1"/>
    </source>
</evidence>
<comment type="caution">
    <text evidence="2">The sequence shown here is derived from an EMBL/GenBank/DDBJ whole genome shotgun (WGS) entry which is preliminary data.</text>
</comment>
<accession>A0A0G0UUT7</accession>
<dbReference type="AlphaFoldDB" id="A0A0G0UUT7"/>
<gene>
    <name evidence="2" type="ORF">UU41_C0042G0005</name>
</gene>
<dbReference type="Proteomes" id="UP000034961">
    <property type="component" value="Unassembled WGS sequence"/>
</dbReference>
<evidence type="ECO:0000313" key="3">
    <source>
        <dbReference type="Proteomes" id="UP000034961"/>
    </source>
</evidence>
<feature type="compositionally biased region" description="Polar residues" evidence="1">
    <location>
        <begin position="54"/>
        <end position="64"/>
    </location>
</feature>
<reference evidence="2 3" key="1">
    <citation type="journal article" date="2015" name="Nature">
        <title>rRNA introns, odd ribosomes, and small enigmatic genomes across a large radiation of phyla.</title>
        <authorList>
            <person name="Brown C.T."/>
            <person name="Hug L.A."/>
            <person name="Thomas B.C."/>
            <person name="Sharon I."/>
            <person name="Castelle C.J."/>
            <person name="Singh A."/>
            <person name="Wilkins M.J."/>
            <person name="Williams K.H."/>
            <person name="Banfield J.F."/>
        </authorList>
    </citation>
    <scope>NUCLEOTIDE SEQUENCE [LARGE SCALE GENOMIC DNA]</scope>
</reference>
<dbReference type="EMBL" id="LCAN01000042">
    <property type="protein sequence ID" value="KKR91286.1"/>
    <property type="molecule type" value="Genomic_DNA"/>
</dbReference>
<name>A0A0G0UUT7_9BACT</name>